<proteinExistence type="predicted"/>
<dbReference type="Proteomes" id="UP000498980">
    <property type="component" value="Unassembled WGS sequence"/>
</dbReference>
<dbReference type="AlphaFoldDB" id="A0A7J0C9D1"/>
<dbReference type="InterPro" id="IPR013096">
    <property type="entry name" value="Cupin_2"/>
</dbReference>
<accession>A0A7J0C9D1</accession>
<evidence type="ECO:0000313" key="4">
    <source>
        <dbReference type="Proteomes" id="UP000498980"/>
    </source>
</evidence>
<organism evidence="2 4">
    <name type="scientific">Streptomyces fulvorobeus</name>
    <dbReference type="NCBI Taxonomy" id="284028"/>
    <lineage>
        <taxon>Bacteria</taxon>
        <taxon>Bacillati</taxon>
        <taxon>Actinomycetota</taxon>
        <taxon>Actinomycetes</taxon>
        <taxon>Kitasatosporales</taxon>
        <taxon>Streptomycetaceae</taxon>
        <taxon>Streptomyces</taxon>
    </lineage>
</organism>
<dbReference type="PANTHER" id="PTHR36440:SF1">
    <property type="entry name" value="PUTATIVE (AFU_ORTHOLOGUE AFUA_8G07350)-RELATED"/>
    <property type="match status" value="1"/>
</dbReference>
<dbReference type="Gene3D" id="2.60.120.10">
    <property type="entry name" value="Jelly Rolls"/>
    <property type="match status" value="1"/>
</dbReference>
<dbReference type="InterPro" id="IPR014710">
    <property type="entry name" value="RmlC-like_jellyroll"/>
</dbReference>
<name>A0A7J0C9D1_9ACTN</name>
<dbReference type="RefSeq" id="WP_173315511.1">
    <property type="nucleotide sequence ID" value="NZ_BAAAUE010000009.1"/>
</dbReference>
<dbReference type="EMBL" id="JACCCF010000001">
    <property type="protein sequence ID" value="NYE42671.1"/>
    <property type="molecule type" value="Genomic_DNA"/>
</dbReference>
<comment type="caution">
    <text evidence="2">The sequence shown here is derived from an EMBL/GenBank/DDBJ whole genome shotgun (WGS) entry which is preliminary data.</text>
</comment>
<dbReference type="GO" id="GO:0016853">
    <property type="term" value="F:isomerase activity"/>
    <property type="evidence" value="ECO:0007669"/>
    <property type="project" value="UniProtKB-KW"/>
</dbReference>
<evidence type="ECO:0000259" key="1">
    <source>
        <dbReference type="Pfam" id="PF07883"/>
    </source>
</evidence>
<dbReference type="SUPFAM" id="SSF51182">
    <property type="entry name" value="RmlC-like cupins"/>
    <property type="match status" value="1"/>
</dbReference>
<dbReference type="EMBL" id="BLWC01000001">
    <property type="protein sequence ID" value="GFM99081.1"/>
    <property type="molecule type" value="Genomic_DNA"/>
</dbReference>
<evidence type="ECO:0000313" key="3">
    <source>
        <dbReference type="EMBL" id="NYE42671.1"/>
    </source>
</evidence>
<dbReference type="InterPro" id="IPR011051">
    <property type="entry name" value="RmlC_Cupin_sf"/>
</dbReference>
<protein>
    <submittedName>
        <fullName evidence="3">Mannose-6-phosphate isomerase-like protein (Cupin superfamily)</fullName>
    </submittedName>
</protein>
<keyword evidence="4" id="KW-1185">Reference proteome</keyword>
<dbReference type="PANTHER" id="PTHR36440">
    <property type="entry name" value="PUTATIVE (AFU_ORTHOLOGUE AFUA_8G07350)-RELATED"/>
    <property type="match status" value="1"/>
</dbReference>
<sequence>MSLPLYVPAGEGESVRIRDTKKTFIKLTHEQSDGEFGFYEHHMAPEANGASPHVHDKSTEMFYVVKGEIEFTIGDEKVVGEPGAFAYVPKGAPHGFTNHGQENAILLIMFMPVFHREDYFRGLERLTANGRNPSMEELQEHMAKYDQVMV</sequence>
<reference evidence="3 5" key="2">
    <citation type="submission" date="2020-07" db="EMBL/GenBank/DDBJ databases">
        <title>Sequencing the genomes of 1000 actinobacteria strains.</title>
        <authorList>
            <person name="Klenk H.-P."/>
        </authorList>
    </citation>
    <scope>NUCLEOTIDE SEQUENCE [LARGE SCALE GENOMIC DNA]</scope>
    <source>
        <strain evidence="3 5">DSM 41455</strain>
    </source>
</reference>
<feature type="domain" description="Cupin type-2" evidence="1">
    <location>
        <begin position="41"/>
        <end position="109"/>
    </location>
</feature>
<evidence type="ECO:0000313" key="2">
    <source>
        <dbReference type="EMBL" id="GFM99081.1"/>
    </source>
</evidence>
<dbReference type="InterPro" id="IPR053146">
    <property type="entry name" value="QDO-like"/>
</dbReference>
<gene>
    <name evidence="3" type="ORF">HEB29_003682</name>
    <name evidence="2" type="ORF">Sfulv_38920</name>
</gene>
<dbReference type="Proteomes" id="UP000530403">
    <property type="component" value="Unassembled WGS sequence"/>
</dbReference>
<keyword evidence="3" id="KW-0413">Isomerase</keyword>
<dbReference type="Pfam" id="PF07883">
    <property type="entry name" value="Cupin_2"/>
    <property type="match status" value="1"/>
</dbReference>
<evidence type="ECO:0000313" key="5">
    <source>
        <dbReference type="Proteomes" id="UP000530403"/>
    </source>
</evidence>
<reference evidence="2 4" key="1">
    <citation type="submission" date="2020-05" db="EMBL/GenBank/DDBJ databases">
        <title>Whole genome shotgun sequence of Streptomyces fulvorobeus NBRC 15897.</title>
        <authorList>
            <person name="Komaki H."/>
            <person name="Tamura T."/>
        </authorList>
    </citation>
    <scope>NUCLEOTIDE SEQUENCE [LARGE SCALE GENOMIC DNA]</scope>
    <source>
        <strain evidence="2 4">NBRC 15897</strain>
    </source>
</reference>